<name>A0AA39WGV1_9PEZI</name>
<dbReference type="Proteomes" id="UP001174934">
    <property type="component" value="Unassembled WGS sequence"/>
</dbReference>
<dbReference type="EMBL" id="JAULSR010000007">
    <property type="protein sequence ID" value="KAK0615136.1"/>
    <property type="molecule type" value="Genomic_DNA"/>
</dbReference>
<keyword evidence="2" id="KW-1185">Reference proteome</keyword>
<protein>
    <submittedName>
        <fullName evidence="1">Uncharacterized protein</fullName>
    </submittedName>
</protein>
<reference evidence="1" key="1">
    <citation type="submission" date="2023-06" db="EMBL/GenBank/DDBJ databases">
        <title>Genome-scale phylogeny and comparative genomics of the fungal order Sordariales.</title>
        <authorList>
            <consortium name="Lawrence Berkeley National Laboratory"/>
            <person name="Hensen N."/>
            <person name="Bonometti L."/>
            <person name="Westerberg I."/>
            <person name="Brannstrom I.O."/>
            <person name="Guillou S."/>
            <person name="Cros-Aarteil S."/>
            <person name="Calhoun S."/>
            <person name="Haridas S."/>
            <person name="Kuo A."/>
            <person name="Mondo S."/>
            <person name="Pangilinan J."/>
            <person name="Riley R."/>
            <person name="LaButti K."/>
            <person name="Andreopoulos B."/>
            <person name="Lipzen A."/>
            <person name="Chen C."/>
            <person name="Yanf M."/>
            <person name="Daum C."/>
            <person name="Ng V."/>
            <person name="Clum A."/>
            <person name="Steindorff A."/>
            <person name="Ohm R."/>
            <person name="Martin F."/>
            <person name="Silar P."/>
            <person name="Natvig D."/>
            <person name="Lalanne C."/>
            <person name="Gautier V."/>
            <person name="Ament-velasquez S.L."/>
            <person name="Kruys A."/>
            <person name="Hutchinson M.I."/>
            <person name="Powell A.J."/>
            <person name="Barry K."/>
            <person name="Miller A.N."/>
            <person name="Grigoriev I.V."/>
            <person name="Debuchy R."/>
            <person name="Gladieux P."/>
            <person name="Thoren M.H."/>
            <person name="Johannesson H."/>
        </authorList>
    </citation>
    <scope>NUCLEOTIDE SEQUENCE</scope>
    <source>
        <strain evidence="1">SMH3391-2</strain>
    </source>
</reference>
<evidence type="ECO:0000313" key="1">
    <source>
        <dbReference type="EMBL" id="KAK0615136.1"/>
    </source>
</evidence>
<gene>
    <name evidence="1" type="ORF">B0T17DRAFT_510934</name>
</gene>
<comment type="caution">
    <text evidence="1">The sequence shown here is derived from an EMBL/GenBank/DDBJ whole genome shotgun (WGS) entry which is preliminary data.</text>
</comment>
<evidence type="ECO:0000313" key="2">
    <source>
        <dbReference type="Proteomes" id="UP001174934"/>
    </source>
</evidence>
<proteinExistence type="predicted"/>
<dbReference type="AlphaFoldDB" id="A0AA39WGV1"/>
<accession>A0AA39WGV1</accession>
<sequence length="183" mass="20177">MTASTTTHLHLKPTICEALIRGSSKGMVFPATPTPTVDELSAISARLERNVTTRGNPEWQLGKDMTPPSFPSADEPIPLLYSLKSIIRPTGIQNFWFHSFMYMCLSGRGPEFLVPILSVNLPTLRSQQCSHVPRLSNQDVPRMRRMALLAPASTSWAFQVATISNKTGRMDAVGFLPKLDAPV</sequence>
<organism evidence="1 2">
    <name type="scientific">Bombardia bombarda</name>
    <dbReference type="NCBI Taxonomy" id="252184"/>
    <lineage>
        <taxon>Eukaryota</taxon>
        <taxon>Fungi</taxon>
        <taxon>Dikarya</taxon>
        <taxon>Ascomycota</taxon>
        <taxon>Pezizomycotina</taxon>
        <taxon>Sordariomycetes</taxon>
        <taxon>Sordariomycetidae</taxon>
        <taxon>Sordariales</taxon>
        <taxon>Lasiosphaeriaceae</taxon>
        <taxon>Bombardia</taxon>
    </lineage>
</organism>